<feature type="region of interest" description="Disordered" evidence="1">
    <location>
        <begin position="1"/>
        <end position="42"/>
    </location>
</feature>
<reference evidence="3 4" key="1">
    <citation type="submission" date="2023-07" db="EMBL/GenBank/DDBJ databases">
        <title>Description of novel actinomycetes strains, isolated from tidal flat sediment.</title>
        <authorList>
            <person name="Lu C."/>
        </authorList>
    </citation>
    <scope>NUCLEOTIDE SEQUENCE [LARGE SCALE GENOMIC DNA]</scope>
    <source>
        <strain evidence="3 4">SYSU T00b441</strain>
    </source>
</reference>
<dbReference type="InterPro" id="IPR025338">
    <property type="entry name" value="DUF4244"/>
</dbReference>
<evidence type="ECO:0000313" key="4">
    <source>
        <dbReference type="Proteomes" id="UP001232536"/>
    </source>
</evidence>
<dbReference type="Proteomes" id="UP001232536">
    <property type="component" value="Unassembled WGS sequence"/>
</dbReference>
<keyword evidence="2" id="KW-0812">Transmembrane</keyword>
<name>A0ABT9D6R9_9CELL</name>
<gene>
    <name evidence="3" type="ORF">Q6348_04910</name>
</gene>
<keyword evidence="4" id="KW-1185">Reference proteome</keyword>
<evidence type="ECO:0000256" key="2">
    <source>
        <dbReference type="SAM" id="Phobius"/>
    </source>
</evidence>
<dbReference type="EMBL" id="JAUQYP010000001">
    <property type="protein sequence ID" value="MDO8106534.1"/>
    <property type="molecule type" value="Genomic_DNA"/>
</dbReference>
<proteinExistence type="predicted"/>
<evidence type="ECO:0000256" key="1">
    <source>
        <dbReference type="SAM" id="MobiDB-lite"/>
    </source>
</evidence>
<dbReference type="RefSeq" id="WP_304600186.1">
    <property type="nucleotide sequence ID" value="NZ_JAUQYP010000001.1"/>
</dbReference>
<feature type="compositionally biased region" description="Low complexity" evidence="1">
    <location>
        <begin position="16"/>
        <end position="28"/>
    </location>
</feature>
<feature type="transmembrane region" description="Helical" evidence="2">
    <location>
        <begin position="72"/>
        <end position="90"/>
    </location>
</feature>
<accession>A0ABT9D6R9</accession>
<sequence>MTRTVRGARTRGGAGASTPGRPDGAMPAGAGGAGDVRASGGVPRPARVQAVWNRRCAALRDATDAGMATVEYAIVTVAAAAFAGLLVLILRSDEVRELLTGIVRGALTT</sequence>
<protein>
    <submittedName>
        <fullName evidence="3">DUF4244 domain-containing protein</fullName>
    </submittedName>
</protein>
<dbReference type="Pfam" id="PF14029">
    <property type="entry name" value="DUF4244"/>
    <property type="match status" value="1"/>
</dbReference>
<comment type="caution">
    <text evidence="3">The sequence shown here is derived from an EMBL/GenBank/DDBJ whole genome shotgun (WGS) entry which is preliminary data.</text>
</comment>
<organism evidence="3 4">
    <name type="scientific">Actinotalea lenta</name>
    <dbReference type="NCBI Taxonomy" id="3064654"/>
    <lineage>
        <taxon>Bacteria</taxon>
        <taxon>Bacillati</taxon>
        <taxon>Actinomycetota</taxon>
        <taxon>Actinomycetes</taxon>
        <taxon>Micrococcales</taxon>
        <taxon>Cellulomonadaceae</taxon>
        <taxon>Actinotalea</taxon>
    </lineage>
</organism>
<keyword evidence="2" id="KW-1133">Transmembrane helix</keyword>
<keyword evidence="2" id="KW-0472">Membrane</keyword>
<evidence type="ECO:0000313" key="3">
    <source>
        <dbReference type="EMBL" id="MDO8106534.1"/>
    </source>
</evidence>